<dbReference type="Proteomes" id="UP000050482">
    <property type="component" value="Unassembled WGS sequence"/>
</dbReference>
<dbReference type="RefSeq" id="WP_054970222.1">
    <property type="nucleotide sequence ID" value="NZ_LJCO01000071.1"/>
</dbReference>
<dbReference type="PATRIC" id="fig|471514.4.peg.3512"/>
<organism evidence="1 2">
    <name type="scientific">Alicyclobacillus ferrooxydans</name>
    <dbReference type="NCBI Taxonomy" id="471514"/>
    <lineage>
        <taxon>Bacteria</taxon>
        <taxon>Bacillati</taxon>
        <taxon>Bacillota</taxon>
        <taxon>Bacilli</taxon>
        <taxon>Bacillales</taxon>
        <taxon>Alicyclobacillaceae</taxon>
        <taxon>Alicyclobacillus</taxon>
    </lineage>
</organism>
<name>A0A0N8PNW7_9BACL</name>
<reference evidence="1 2" key="1">
    <citation type="submission" date="2015-09" db="EMBL/GenBank/DDBJ databases">
        <title>Draft genome sequence of Alicyclobacillus ferrooxydans DSM 22381.</title>
        <authorList>
            <person name="Hemp J."/>
        </authorList>
    </citation>
    <scope>NUCLEOTIDE SEQUENCE [LARGE SCALE GENOMIC DNA]</scope>
    <source>
        <strain evidence="1 2">TC-34</strain>
    </source>
</reference>
<evidence type="ECO:0000313" key="1">
    <source>
        <dbReference type="EMBL" id="KPV42677.1"/>
    </source>
</evidence>
<protein>
    <submittedName>
        <fullName evidence="1">Uncharacterized protein</fullName>
    </submittedName>
</protein>
<sequence>MYYNDRKPLFRNLYNIRELVASIATAELTEIEHDYKGNLTSVRLELPLEMRGLKHLCVILLGAWEPTEGKGFFCDIDYRASATIGDTRARQIQDALTEQFTAFELNTEQPEGLYENYGSYRYDKHVCLVKRISTVDLVPLYTYQYERSNETATVYRMGAVLVERRKYSSDFIDENGERYRLMRSISAIEDKHGFLLCVSKYRTGHVTYSDASNDMKERIEIHNECILSQAPKLPLGTVLFDEEEQRYAKLIEHEGEFHLQYESSNHRGTYEPFLLSDRFVVTEGMAFEMPAVGLYYDTHECLLYKAISRRPHYMVVELVDRNPFPKRTWNAPDTRVGVVPMSHIVELEADYQVLTQSGVTAFQNTELGEVVTDLFTRTRTIMEQQVFFWLGLAIEHYGSLEQACHGVYFELVGQMRHTSANTEEVKAFLEKLIVPKLVQVHVSEAKSA</sequence>
<accession>A0A0N8PNW7</accession>
<evidence type="ECO:0000313" key="2">
    <source>
        <dbReference type="Proteomes" id="UP000050482"/>
    </source>
</evidence>
<dbReference type="AlphaFoldDB" id="A0A0N8PNW7"/>
<comment type="caution">
    <text evidence="1">The sequence shown here is derived from an EMBL/GenBank/DDBJ whole genome shotgun (WGS) entry which is preliminary data.</text>
</comment>
<proteinExistence type="predicted"/>
<dbReference type="EMBL" id="LJCO01000071">
    <property type="protein sequence ID" value="KPV42677.1"/>
    <property type="molecule type" value="Genomic_DNA"/>
</dbReference>
<gene>
    <name evidence="1" type="ORF">AN477_16220</name>
</gene>
<keyword evidence="2" id="KW-1185">Reference proteome</keyword>